<proteinExistence type="predicted"/>
<keyword evidence="1" id="KW-1133">Transmembrane helix</keyword>
<reference evidence="2 3" key="1">
    <citation type="journal article" date="2016" name="Nat. Commun.">
        <title>Thousands of microbial genomes shed light on interconnected biogeochemical processes in an aquifer system.</title>
        <authorList>
            <person name="Anantharaman K."/>
            <person name="Brown C.T."/>
            <person name="Hug L.A."/>
            <person name="Sharon I."/>
            <person name="Castelle C.J."/>
            <person name="Probst A.J."/>
            <person name="Thomas B.C."/>
            <person name="Singh A."/>
            <person name="Wilkins M.J."/>
            <person name="Karaoz U."/>
            <person name="Brodie E.L."/>
            <person name="Williams K.H."/>
            <person name="Hubbard S.S."/>
            <person name="Banfield J.F."/>
        </authorList>
    </citation>
    <scope>NUCLEOTIDE SEQUENCE [LARGE SCALE GENOMIC DNA]</scope>
</reference>
<accession>A0A1F4XFL3</accession>
<dbReference type="InterPro" id="IPR043993">
    <property type="entry name" value="T4SS_pilin"/>
</dbReference>
<dbReference type="AlphaFoldDB" id="A0A1F4XFL3"/>
<dbReference type="STRING" id="1797243.A2943_00395"/>
<feature type="transmembrane region" description="Helical" evidence="1">
    <location>
        <begin position="64"/>
        <end position="90"/>
    </location>
</feature>
<protein>
    <submittedName>
        <fullName evidence="2">Uncharacterized protein</fullName>
    </submittedName>
</protein>
<dbReference type="EMBL" id="MEWX01000022">
    <property type="protein sequence ID" value="OGC80451.1"/>
    <property type="molecule type" value="Genomic_DNA"/>
</dbReference>
<comment type="caution">
    <text evidence="2">The sequence shown here is derived from an EMBL/GenBank/DDBJ whole genome shotgun (WGS) entry which is preliminary data.</text>
</comment>
<keyword evidence="1" id="KW-0472">Membrane</keyword>
<evidence type="ECO:0000256" key="1">
    <source>
        <dbReference type="SAM" id="Phobius"/>
    </source>
</evidence>
<dbReference type="Proteomes" id="UP000176185">
    <property type="component" value="Unassembled WGS sequence"/>
</dbReference>
<feature type="transmembrane region" description="Helical" evidence="1">
    <location>
        <begin position="111"/>
        <end position="131"/>
    </location>
</feature>
<gene>
    <name evidence="2" type="ORF">A2943_00395</name>
</gene>
<evidence type="ECO:0000313" key="3">
    <source>
        <dbReference type="Proteomes" id="UP000176185"/>
    </source>
</evidence>
<keyword evidence="1" id="KW-0812">Transmembrane</keyword>
<sequence>MIDLAIAKIMVLATTFARIESGGGGGSSGGDSCGGGSFFGFPHWWQYTGSCGDLDFSGGNLTPLWGIILALVEILLRVAGIVAVVYIMIAGISYILSRGNTEKTAASRTKIINALIGLAIAVIGASLVSFIGRQLGG</sequence>
<dbReference type="Pfam" id="PF18895">
    <property type="entry name" value="T4SS_pilin"/>
    <property type="match status" value="1"/>
</dbReference>
<evidence type="ECO:0000313" key="2">
    <source>
        <dbReference type="EMBL" id="OGC80451.1"/>
    </source>
</evidence>
<organism evidence="2 3">
    <name type="scientific">Candidatus Adlerbacteria bacterium RIFCSPLOWO2_01_FULL_51_16</name>
    <dbReference type="NCBI Taxonomy" id="1797243"/>
    <lineage>
        <taxon>Bacteria</taxon>
        <taxon>Candidatus Adleribacteriota</taxon>
    </lineage>
</organism>
<name>A0A1F4XFL3_9BACT</name>